<comment type="caution">
    <text evidence="1">The sequence shown here is derived from an EMBL/GenBank/DDBJ whole genome shotgun (WGS) entry which is preliminary data.</text>
</comment>
<dbReference type="Proteomes" id="UP000593567">
    <property type="component" value="Unassembled WGS sequence"/>
</dbReference>
<protein>
    <submittedName>
        <fullName evidence="1">Uncharacterized protein</fullName>
    </submittedName>
</protein>
<evidence type="ECO:0000313" key="1">
    <source>
        <dbReference type="EMBL" id="KAF6028613.1"/>
    </source>
</evidence>
<accession>A0A7J7JRS0</accession>
<gene>
    <name evidence="1" type="ORF">EB796_013085</name>
</gene>
<keyword evidence="2" id="KW-1185">Reference proteome</keyword>
<organism evidence="1 2">
    <name type="scientific">Bugula neritina</name>
    <name type="common">Brown bryozoan</name>
    <name type="synonym">Sertularia neritina</name>
    <dbReference type="NCBI Taxonomy" id="10212"/>
    <lineage>
        <taxon>Eukaryota</taxon>
        <taxon>Metazoa</taxon>
        <taxon>Spiralia</taxon>
        <taxon>Lophotrochozoa</taxon>
        <taxon>Bryozoa</taxon>
        <taxon>Gymnolaemata</taxon>
        <taxon>Cheilostomatida</taxon>
        <taxon>Flustrina</taxon>
        <taxon>Buguloidea</taxon>
        <taxon>Bugulidae</taxon>
        <taxon>Bugula</taxon>
    </lineage>
</organism>
<name>A0A7J7JRS0_BUGNE</name>
<sequence length="171" mass="19810">MKSMKDQPINRIVPDILYDERSLYRQEYVKIPPPYSEQLPWKQNSCKTAAAAARGIIPGQNGSRYDNPYGLLRVSNEAQQYESAGEKRTKQLIAEKKLADEEFGKAIPVPRLIIEEEPIEKFTEYRSRYCKILPGDVEPTPDVKPISKGLYKYYRNADNFTYNQQHSNKAY</sequence>
<proteinExistence type="predicted"/>
<dbReference type="AlphaFoldDB" id="A0A7J7JRS0"/>
<reference evidence="1" key="1">
    <citation type="submission" date="2020-06" db="EMBL/GenBank/DDBJ databases">
        <title>Draft genome of Bugula neritina, a colonial animal packing powerful symbionts and potential medicines.</title>
        <authorList>
            <person name="Rayko M."/>
        </authorList>
    </citation>
    <scope>NUCLEOTIDE SEQUENCE [LARGE SCALE GENOMIC DNA]</scope>
    <source>
        <strain evidence="1">Kwan_BN1</strain>
    </source>
</reference>
<dbReference type="EMBL" id="VXIV02001932">
    <property type="protein sequence ID" value="KAF6028613.1"/>
    <property type="molecule type" value="Genomic_DNA"/>
</dbReference>
<evidence type="ECO:0000313" key="2">
    <source>
        <dbReference type="Proteomes" id="UP000593567"/>
    </source>
</evidence>